<proteinExistence type="predicted"/>
<dbReference type="EMBL" id="SHKK01000001">
    <property type="protein sequence ID" value="RZT79726.1"/>
    <property type="molecule type" value="Genomic_DNA"/>
</dbReference>
<gene>
    <name evidence="2" type="ORF">EV382_2959</name>
</gene>
<dbReference type="PROSITE" id="PS50075">
    <property type="entry name" value="CARRIER"/>
    <property type="match status" value="1"/>
</dbReference>
<evidence type="ECO:0000313" key="3">
    <source>
        <dbReference type="Proteomes" id="UP000293781"/>
    </source>
</evidence>
<dbReference type="Gene3D" id="1.10.1200.10">
    <property type="entry name" value="ACP-like"/>
    <property type="match status" value="1"/>
</dbReference>
<name>A0A4Q7UF11_9ACTN</name>
<reference evidence="2 3" key="1">
    <citation type="submission" date="2019-02" db="EMBL/GenBank/DDBJ databases">
        <title>Sequencing the genomes of 1000 actinobacteria strains.</title>
        <authorList>
            <person name="Klenk H.-P."/>
        </authorList>
    </citation>
    <scope>NUCLEOTIDE SEQUENCE [LARGE SCALE GENOMIC DNA]</scope>
    <source>
        <strain evidence="2 3">DSM 45888</strain>
    </source>
</reference>
<evidence type="ECO:0000313" key="2">
    <source>
        <dbReference type="EMBL" id="RZT79726.1"/>
    </source>
</evidence>
<comment type="caution">
    <text evidence="2">The sequence shown here is derived from an EMBL/GenBank/DDBJ whole genome shotgun (WGS) entry which is preliminary data.</text>
</comment>
<dbReference type="Proteomes" id="UP000293781">
    <property type="component" value="Unassembled WGS sequence"/>
</dbReference>
<dbReference type="AlphaFoldDB" id="A0A4Q7UF11"/>
<protein>
    <submittedName>
        <fullName evidence="2">Acyl carrier protein</fullName>
    </submittedName>
</protein>
<feature type="domain" description="Carrier" evidence="1">
    <location>
        <begin position="6"/>
        <end position="91"/>
    </location>
</feature>
<dbReference type="RefSeq" id="WP_130402361.1">
    <property type="nucleotide sequence ID" value="NZ_JBEZZO010000011.1"/>
</dbReference>
<keyword evidence="3" id="KW-1185">Reference proteome</keyword>
<dbReference type="Pfam" id="PF00550">
    <property type="entry name" value="PP-binding"/>
    <property type="match status" value="1"/>
</dbReference>
<dbReference type="InterPro" id="IPR036736">
    <property type="entry name" value="ACP-like_sf"/>
</dbReference>
<dbReference type="SUPFAM" id="SSF47336">
    <property type="entry name" value="ACP-like"/>
    <property type="match status" value="1"/>
</dbReference>
<sequence length="103" mass="11088">MAASHADILAELTEIIHAVLGDFAADEPITMDTTFRDDLGMESIDVVSLAGRLQARYGNTVNFAHFVAKLDLETVGELRVGQLVEHIARSLDASPTVVEAVHS</sequence>
<evidence type="ECO:0000259" key="1">
    <source>
        <dbReference type="PROSITE" id="PS50075"/>
    </source>
</evidence>
<accession>A0A4Q7UF11</accession>
<organism evidence="2 3">
    <name type="scientific">Micromonospora violae</name>
    <dbReference type="NCBI Taxonomy" id="1278207"/>
    <lineage>
        <taxon>Bacteria</taxon>
        <taxon>Bacillati</taxon>
        <taxon>Actinomycetota</taxon>
        <taxon>Actinomycetes</taxon>
        <taxon>Micromonosporales</taxon>
        <taxon>Micromonosporaceae</taxon>
        <taxon>Micromonospora</taxon>
    </lineage>
</organism>
<dbReference type="InterPro" id="IPR009081">
    <property type="entry name" value="PP-bd_ACP"/>
</dbReference>
<dbReference type="OrthoDB" id="3785691at2"/>